<feature type="transmembrane region" description="Helical" evidence="6">
    <location>
        <begin position="149"/>
        <end position="168"/>
    </location>
</feature>
<feature type="domain" description="Major facilitator superfamily (MFS) profile" evidence="7">
    <location>
        <begin position="1"/>
        <end position="415"/>
    </location>
</feature>
<sequence>MAIFAVSFASGIFGPAAVILAEEFTASETLVQLGVSLFVAGFAAGPLVWGPIAEVVGMKRPLIVGTLGCALFHIPFGLAKNLSTILVSRFLAGAFGSSVLALGSGLVVKPYTAIPRGIALACCATSINFGAVLAPIVASYVLDKRDWRFLAWIVLVLVACMVPALFFLKEEQASKSAATAVGLNGEGSNHSSTKKPRMRCIDFARIYLTKPIVLFCKEPILIIMTVHLTFVYGLLYMSFQLFPLAYKERGWADTTSTLPLLAVAIGLLASLVAVAAFMTTWFKQQWQRDDGVTNPEHCLPPMMAGAVILPPALLWFGWSMRTSWVCQALASAFIGLGLQLIFISGILYLVDVYKVRIVPAMSIHVTVRSIFAASFPLWTKGMYDSLGIEWTASVLAGFSLVLAPFPFLFFMHGTRIRGWSKFTEKATVAGRRM</sequence>
<dbReference type="InterPro" id="IPR011701">
    <property type="entry name" value="MFS"/>
</dbReference>
<dbReference type="VEuPathDB" id="FungiDB:NECHADRAFT_35082"/>
<feature type="transmembrane region" description="Helical" evidence="6">
    <location>
        <begin position="259"/>
        <end position="278"/>
    </location>
</feature>
<evidence type="ECO:0000256" key="6">
    <source>
        <dbReference type="SAM" id="Phobius"/>
    </source>
</evidence>
<dbReference type="PROSITE" id="PS50850">
    <property type="entry name" value="MFS"/>
    <property type="match status" value="1"/>
</dbReference>
<dbReference type="InterPro" id="IPR036259">
    <property type="entry name" value="MFS_trans_sf"/>
</dbReference>
<feature type="transmembrane region" description="Helical" evidence="6">
    <location>
        <begin position="31"/>
        <end position="49"/>
    </location>
</feature>
<keyword evidence="5" id="KW-0325">Glycoprotein</keyword>
<dbReference type="EMBL" id="GG698933">
    <property type="protein sequence ID" value="EEU35913.1"/>
    <property type="molecule type" value="Genomic_DNA"/>
</dbReference>
<dbReference type="Gene3D" id="1.20.1250.20">
    <property type="entry name" value="MFS general substrate transporter like domains"/>
    <property type="match status" value="1"/>
</dbReference>
<dbReference type="KEGG" id="nhe:NECHADRAFT_35082"/>
<dbReference type="PANTHER" id="PTHR23502:SF47">
    <property type="entry name" value="MAJOR FACILITATOR SUPERFAMILY (MFS) PROFILE DOMAIN-CONTAINING PROTEIN-RELATED"/>
    <property type="match status" value="1"/>
</dbReference>
<dbReference type="InterPro" id="IPR020846">
    <property type="entry name" value="MFS_dom"/>
</dbReference>
<keyword evidence="2 6" id="KW-0812">Transmembrane</keyword>
<dbReference type="Pfam" id="PF07690">
    <property type="entry name" value="MFS_1"/>
    <property type="match status" value="1"/>
</dbReference>
<evidence type="ECO:0000259" key="7">
    <source>
        <dbReference type="PROSITE" id="PS50850"/>
    </source>
</evidence>
<evidence type="ECO:0000313" key="8">
    <source>
        <dbReference type="EMBL" id="EEU35913.1"/>
    </source>
</evidence>
<feature type="transmembrane region" description="Helical" evidence="6">
    <location>
        <begin position="390"/>
        <end position="411"/>
    </location>
</feature>
<evidence type="ECO:0000256" key="1">
    <source>
        <dbReference type="ARBA" id="ARBA00004141"/>
    </source>
</evidence>
<proteinExistence type="predicted"/>
<accession>C7ZJI5</accession>
<reference evidence="8 9" key="1">
    <citation type="journal article" date="2009" name="PLoS Genet.">
        <title>The genome of Nectria haematococca: contribution of supernumerary chromosomes to gene expansion.</title>
        <authorList>
            <person name="Coleman J.J."/>
            <person name="Rounsley S.D."/>
            <person name="Rodriguez-Carres M."/>
            <person name="Kuo A."/>
            <person name="Wasmann C.C."/>
            <person name="Grimwood J."/>
            <person name="Schmutz J."/>
            <person name="Taga M."/>
            <person name="White G.J."/>
            <person name="Zhou S."/>
            <person name="Schwartz D.C."/>
            <person name="Freitag M."/>
            <person name="Ma L.J."/>
            <person name="Danchin E.G."/>
            <person name="Henrissat B."/>
            <person name="Coutinho P.M."/>
            <person name="Nelson D.R."/>
            <person name="Straney D."/>
            <person name="Napoli C.A."/>
            <person name="Barker B.M."/>
            <person name="Gribskov M."/>
            <person name="Rep M."/>
            <person name="Kroken S."/>
            <person name="Molnar I."/>
            <person name="Rensing C."/>
            <person name="Kennell J.C."/>
            <person name="Zamora J."/>
            <person name="Farman M.L."/>
            <person name="Selker E.U."/>
            <person name="Salamov A."/>
            <person name="Shapiro H."/>
            <person name="Pangilinan J."/>
            <person name="Lindquist E."/>
            <person name="Lamers C."/>
            <person name="Grigoriev I.V."/>
            <person name="Geiser D.M."/>
            <person name="Covert S.F."/>
            <person name="Temporini E."/>
            <person name="Vanetten H.D."/>
        </authorList>
    </citation>
    <scope>NUCLEOTIDE SEQUENCE [LARGE SCALE GENOMIC DNA]</scope>
    <source>
        <strain evidence="9">ATCC MYA-4622 / CBS 123669 / FGSC 9596 / NRRL 45880 / 77-13-4</strain>
    </source>
</reference>
<feature type="transmembrane region" description="Helical" evidence="6">
    <location>
        <begin position="61"/>
        <end position="79"/>
    </location>
</feature>
<dbReference type="OrthoDB" id="2544694at2759"/>
<feature type="transmembrane region" description="Helical" evidence="6">
    <location>
        <begin position="357"/>
        <end position="378"/>
    </location>
</feature>
<feature type="transmembrane region" description="Helical" evidence="6">
    <location>
        <begin position="330"/>
        <end position="350"/>
    </location>
</feature>
<dbReference type="GO" id="GO:0022857">
    <property type="term" value="F:transmembrane transporter activity"/>
    <property type="evidence" value="ECO:0007669"/>
    <property type="project" value="InterPro"/>
</dbReference>
<organism evidence="8 9">
    <name type="scientific">Fusarium vanettenii (strain ATCC MYA-4622 / CBS 123669 / FGSC 9596 / NRRL 45880 / 77-13-4)</name>
    <name type="common">Fusarium solani subsp. pisi</name>
    <dbReference type="NCBI Taxonomy" id="660122"/>
    <lineage>
        <taxon>Eukaryota</taxon>
        <taxon>Fungi</taxon>
        <taxon>Dikarya</taxon>
        <taxon>Ascomycota</taxon>
        <taxon>Pezizomycotina</taxon>
        <taxon>Sordariomycetes</taxon>
        <taxon>Hypocreomycetidae</taxon>
        <taxon>Hypocreales</taxon>
        <taxon>Nectriaceae</taxon>
        <taxon>Fusarium</taxon>
        <taxon>Fusarium solani species complex</taxon>
        <taxon>Fusarium vanettenii</taxon>
    </lineage>
</organism>
<name>C7ZJI5_FUSV7</name>
<evidence type="ECO:0000256" key="2">
    <source>
        <dbReference type="ARBA" id="ARBA00022692"/>
    </source>
</evidence>
<dbReference type="InParanoid" id="C7ZJI5"/>
<evidence type="ECO:0000256" key="4">
    <source>
        <dbReference type="ARBA" id="ARBA00023136"/>
    </source>
</evidence>
<dbReference type="HOGENOM" id="CLU_008455_11_4_1"/>
<dbReference type="PANTHER" id="PTHR23502">
    <property type="entry name" value="MAJOR FACILITATOR SUPERFAMILY"/>
    <property type="match status" value="1"/>
</dbReference>
<feature type="transmembrane region" description="Helical" evidence="6">
    <location>
        <begin position="299"/>
        <end position="318"/>
    </location>
</feature>
<keyword evidence="4 6" id="KW-0472">Membrane</keyword>
<feature type="transmembrane region" description="Helical" evidence="6">
    <location>
        <begin position="118"/>
        <end position="137"/>
    </location>
</feature>
<dbReference type="RefSeq" id="XP_003041626.1">
    <property type="nucleotide sequence ID" value="XM_003041580.1"/>
</dbReference>
<keyword evidence="9" id="KW-1185">Reference proteome</keyword>
<keyword evidence="3 6" id="KW-1133">Transmembrane helix</keyword>
<dbReference type="SUPFAM" id="SSF103473">
    <property type="entry name" value="MFS general substrate transporter"/>
    <property type="match status" value="1"/>
</dbReference>
<evidence type="ECO:0000313" key="9">
    <source>
        <dbReference type="Proteomes" id="UP000005206"/>
    </source>
</evidence>
<evidence type="ECO:0000256" key="5">
    <source>
        <dbReference type="ARBA" id="ARBA00023180"/>
    </source>
</evidence>
<dbReference type="OMA" id="NSAISIH"/>
<dbReference type="eggNOG" id="KOG0255">
    <property type="taxonomic scope" value="Eukaryota"/>
</dbReference>
<evidence type="ECO:0000256" key="3">
    <source>
        <dbReference type="ARBA" id="ARBA00022989"/>
    </source>
</evidence>
<dbReference type="AlphaFoldDB" id="C7ZJI5"/>
<gene>
    <name evidence="8" type="ORF">NECHADRAFT_35082</name>
</gene>
<dbReference type="GO" id="GO:0005886">
    <property type="term" value="C:plasma membrane"/>
    <property type="evidence" value="ECO:0007669"/>
    <property type="project" value="TreeGrafter"/>
</dbReference>
<dbReference type="Proteomes" id="UP000005206">
    <property type="component" value="Chromosome 3"/>
</dbReference>
<protein>
    <recommendedName>
        <fullName evidence="7">Major facilitator superfamily (MFS) profile domain-containing protein</fullName>
    </recommendedName>
</protein>
<feature type="transmembrane region" description="Helical" evidence="6">
    <location>
        <begin position="85"/>
        <end position="106"/>
    </location>
</feature>
<feature type="transmembrane region" description="Helical" evidence="6">
    <location>
        <begin position="220"/>
        <end position="239"/>
    </location>
</feature>
<comment type="subcellular location">
    <subcellularLocation>
        <location evidence="1">Membrane</location>
        <topology evidence="1">Multi-pass membrane protein</topology>
    </subcellularLocation>
</comment>
<dbReference type="GeneID" id="9673907"/>